<dbReference type="Proteomes" id="UP001174677">
    <property type="component" value="Chromosome 17"/>
</dbReference>
<keyword evidence="1" id="KW-1133">Transmembrane helix</keyword>
<sequence length="189" mass="21229">MVKLASARENRMYGTMLGGNRAKYINTGLYVFATIVLIGGFAALFSMEPRSGLVFEVKGYGYYKLEKLGFNMLIAGPVLWVLGSIHNSCQIYDRKKLGVDGHLWKCFTINWGINKCGKVSKMRQIDGLRLKKLRGGAQGRLMHQKEGQLPLIAEEQWRRQRVIEETKAVPVPVPVPVPTSYKDVLLGQT</sequence>
<evidence type="ECO:0000313" key="2">
    <source>
        <dbReference type="EMBL" id="KAJ9139783.1"/>
    </source>
</evidence>
<accession>A0ABQ9KK91</accession>
<gene>
    <name evidence="2" type="ORF">P3X46_030486</name>
</gene>
<keyword evidence="1" id="KW-0472">Membrane</keyword>
<organism evidence="2 3">
    <name type="scientific">Hevea brasiliensis</name>
    <name type="common">Para rubber tree</name>
    <name type="synonym">Siphonia brasiliensis</name>
    <dbReference type="NCBI Taxonomy" id="3981"/>
    <lineage>
        <taxon>Eukaryota</taxon>
        <taxon>Viridiplantae</taxon>
        <taxon>Streptophyta</taxon>
        <taxon>Embryophyta</taxon>
        <taxon>Tracheophyta</taxon>
        <taxon>Spermatophyta</taxon>
        <taxon>Magnoliopsida</taxon>
        <taxon>eudicotyledons</taxon>
        <taxon>Gunneridae</taxon>
        <taxon>Pentapetalae</taxon>
        <taxon>rosids</taxon>
        <taxon>fabids</taxon>
        <taxon>Malpighiales</taxon>
        <taxon>Euphorbiaceae</taxon>
        <taxon>Crotonoideae</taxon>
        <taxon>Micrandreae</taxon>
        <taxon>Hevea</taxon>
    </lineage>
</organism>
<evidence type="ECO:0000256" key="1">
    <source>
        <dbReference type="SAM" id="Phobius"/>
    </source>
</evidence>
<keyword evidence="1" id="KW-0812">Transmembrane</keyword>
<evidence type="ECO:0000313" key="3">
    <source>
        <dbReference type="Proteomes" id="UP001174677"/>
    </source>
</evidence>
<protein>
    <submittedName>
        <fullName evidence="2">Uncharacterized protein</fullName>
    </submittedName>
</protein>
<name>A0ABQ9KK91_HEVBR</name>
<feature type="transmembrane region" description="Helical" evidence="1">
    <location>
        <begin position="68"/>
        <end position="86"/>
    </location>
</feature>
<comment type="caution">
    <text evidence="2">The sequence shown here is derived from an EMBL/GenBank/DDBJ whole genome shotgun (WGS) entry which is preliminary data.</text>
</comment>
<proteinExistence type="predicted"/>
<reference evidence="2" key="1">
    <citation type="journal article" date="2023" name="Plant Biotechnol. J.">
        <title>Chromosome-level wild Hevea brasiliensis genome provides new tools for genomic-assisted breeding and valuable loci to elevate rubber yield.</title>
        <authorList>
            <person name="Cheng H."/>
            <person name="Song X."/>
            <person name="Hu Y."/>
            <person name="Wu T."/>
            <person name="Yang Q."/>
            <person name="An Z."/>
            <person name="Feng S."/>
            <person name="Deng Z."/>
            <person name="Wu W."/>
            <person name="Zeng X."/>
            <person name="Tu M."/>
            <person name="Wang X."/>
            <person name="Huang H."/>
        </authorList>
    </citation>
    <scope>NUCLEOTIDE SEQUENCE</scope>
    <source>
        <strain evidence="2">MT/VB/25A 57/8</strain>
    </source>
</reference>
<keyword evidence="3" id="KW-1185">Reference proteome</keyword>
<dbReference type="PANTHER" id="PTHR34967">
    <property type="entry name" value="OS02G0257200 PROTEIN"/>
    <property type="match status" value="1"/>
</dbReference>
<feature type="transmembrane region" description="Helical" evidence="1">
    <location>
        <begin position="27"/>
        <end position="47"/>
    </location>
</feature>
<dbReference type="PANTHER" id="PTHR34967:SF1">
    <property type="entry name" value="OS02G0257200 PROTEIN"/>
    <property type="match status" value="1"/>
</dbReference>
<dbReference type="EMBL" id="JARPOI010000017">
    <property type="protein sequence ID" value="KAJ9139783.1"/>
    <property type="molecule type" value="Genomic_DNA"/>
</dbReference>